<evidence type="ECO:0000313" key="1">
    <source>
        <dbReference type="EMBL" id="CAI5443108.1"/>
    </source>
</evidence>
<sequence>MFKLWCKLPFDLRKMIINQMDSKTRCMFGGVSFECFQDFCSSMDFIKRIRINSTENGYKIVIYYRSKSYFSIGISKIDETNTLTYFLLKGSDKFCWERKENIEFRTVVIDFFNTVFYRCRKTLEEIEMDVKNFPTESINIRNFENLHKIHLKTGNSVDFLDSGFVRFEQIRSATTSVILSNTKLTIKQIIQIPKLYINQMELTEQEILQYFEFLKNLRSEEMRCLTINLKDQKNPLKVSIKQKIKEIFENEHPMKETVRNFN</sequence>
<organism evidence="1 2">
    <name type="scientific">Caenorhabditis angaria</name>
    <dbReference type="NCBI Taxonomy" id="860376"/>
    <lineage>
        <taxon>Eukaryota</taxon>
        <taxon>Metazoa</taxon>
        <taxon>Ecdysozoa</taxon>
        <taxon>Nematoda</taxon>
        <taxon>Chromadorea</taxon>
        <taxon>Rhabditida</taxon>
        <taxon>Rhabditina</taxon>
        <taxon>Rhabditomorpha</taxon>
        <taxon>Rhabditoidea</taxon>
        <taxon>Rhabditidae</taxon>
        <taxon>Peloderinae</taxon>
        <taxon>Caenorhabditis</taxon>
    </lineage>
</organism>
<reference evidence="1" key="1">
    <citation type="submission" date="2022-11" db="EMBL/GenBank/DDBJ databases">
        <authorList>
            <person name="Kikuchi T."/>
        </authorList>
    </citation>
    <scope>NUCLEOTIDE SEQUENCE</scope>
    <source>
        <strain evidence="1">PS1010</strain>
    </source>
</reference>
<gene>
    <name evidence="1" type="ORF">CAMP_LOCUS5745</name>
</gene>
<keyword evidence="2" id="KW-1185">Reference proteome</keyword>
<name>A0A9P1MY36_9PELO</name>
<dbReference type="Proteomes" id="UP001152747">
    <property type="component" value="Unassembled WGS sequence"/>
</dbReference>
<dbReference type="EMBL" id="CANHGI010000002">
    <property type="protein sequence ID" value="CAI5443108.1"/>
    <property type="molecule type" value="Genomic_DNA"/>
</dbReference>
<comment type="caution">
    <text evidence="1">The sequence shown here is derived from an EMBL/GenBank/DDBJ whole genome shotgun (WGS) entry which is preliminary data.</text>
</comment>
<accession>A0A9P1MY36</accession>
<protein>
    <recommendedName>
        <fullName evidence="3">F-box domain-containing protein</fullName>
    </recommendedName>
</protein>
<proteinExistence type="predicted"/>
<dbReference type="AlphaFoldDB" id="A0A9P1MY36"/>
<evidence type="ECO:0000313" key="2">
    <source>
        <dbReference type="Proteomes" id="UP001152747"/>
    </source>
</evidence>
<evidence type="ECO:0008006" key="3">
    <source>
        <dbReference type="Google" id="ProtNLM"/>
    </source>
</evidence>